<feature type="compositionally biased region" description="Polar residues" evidence="4">
    <location>
        <begin position="75"/>
        <end position="96"/>
    </location>
</feature>
<evidence type="ECO:0000256" key="2">
    <source>
        <dbReference type="PROSITE-ProRule" id="PRU00108"/>
    </source>
</evidence>
<dbReference type="InterPro" id="IPR009057">
    <property type="entry name" value="Homeodomain-like_sf"/>
</dbReference>
<reference evidence="6 7" key="1">
    <citation type="journal article" date="2016" name="Nat. Commun.">
        <title>Extremotolerant tardigrade genome and improved radiotolerance of human cultured cells by tardigrade-unique protein.</title>
        <authorList>
            <person name="Hashimoto T."/>
            <person name="Horikawa D.D."/>
            <person name="Saito Y."/>
            <person name="Kuwahara H."/>
            <person name="Kozuka-Hata H."/>
            <person name="Shin-I T."/>
            <person name="Minakuchi Y."/>
            <person name="Ohishi K."/>
            <person name="Motoyama A."/>
            <person name="Aizu T."/>
            <person name="Enomoto A."/>
            <person name="Kondo K."/>
            <person name="Tanaka S."/>
            <person name="Hara Y."/>
            <person name="Koshikawa S."/>
            <person name="Sagara H."/>
            <person name="Miura T."/>
            <person name="Yokobori S."/>
            <person name="Miyagawa K."/>
            <person name="Suzuki Y."/>
            <person name="Kubo T."/>
            <person name="Oyama M."/>
            <person name="Kohara Y."/>
            <person name="Fujiyama A."/>
            <person name="Arakawa K."/>
            <person name="Katayama T."/>
            <person name="Toyoda A."/>
            <person name="Kunieda T."/>
        </authorList>
    </citation>
    <scope>NUCLEOTIDE SEQUENCE [LARGE SCALE GENOMIC DNA]</scope>
    <source>
        <strain evidence="6 7">YOKOZUNA-1</strain>
    </source>
</reference>
<feature type="region of interest" description="Disordered" evidence="4">
    <location>
        <begin position="324"/>
        <end position="364"/>
    </location>
</feature>
<dbReference type="Pfam" id="PF00046">
    <property type="entry name" value="Homeodomain"/>
    <property type="match status" value="1"/>
</dbReference>
<evidence type="ECO:0000313" key="6">
    <source>
        <dbReference type="EMBL" id="GAV05839.1"/>
    </source>
</evidence>
<dbReference type="Proteomes" id="UP000186922">
    <property type="component" value="Unassembled WGS sequence"/>
</dbReference>
<feature type="compositionally biased region" description="Acidic residues" evidence="4">
    <location>
        <begin position="346"/>
        <end position="364"/>
    </location>
</feature>
<organism evidence="6 7">
    <name type="scientific">Ramazzottius varieornatus</name>
    <name type="common">Water bear</name>
    <name type="synonym">Tardigrade</name>
    <dbReference type="NCBI Taxonomy" id="947166"/>
    <lineage>
        <taxon>Eukaryota</taxon>
        <taxon>Metazoa</taxon>
        <taxon>Ecdysozoa</taxon>
        <taxon>Tardigrada</taxon>
        <taxon>Eutardigrada</taxon>
        <taxon>Parachela</taxon>
        <taxon>Hypsibioidea</taxon>
        <taxon>Ramazzottiidae</taxon>
        <taxon>Ramazzottius</taxon>
    </lineage>
</organism>
<comment type="caution">
    <text evidence="6">The sequence shown here is derived from an EMBL/GenBank/DDBJ whole genome shotgun (WGS) entry which is preliminary data.</text>
</comment>
<dbReference type="GO" id="GO:0005634">
    <property type="term" value="C:nucleus"/>
    <property type="evidence" value="ECO:0007669"/>
    <property type="project" value="UniProtKB-SubCell"/>
</dbReference>
<keyword evidence="2 3" id="KW-0539">Nucleus</keyword>
<keyword evidence="7" id="KW-1185">Reference proteome</keyword>
<dbReference type="AlphaFoldDB" id="A0A1D1W4E2"/>
<dbReference type="SMART" id="SM00389">
    <property type="entry name" value="HOX"/>
    <property type="match status" value="1"/>
</dbReference>
<feature type="compositionally biased region" description="Basic and acidic residues" evidence="4">
    <location>
        <begin position="324"/>
        <end position="334"/>
    </location>
</feature>
<dbReference type="EMBL" id="BDGG01000012">
    <property type="protein sequence ID" value="GAV05839.1"/>
    <property type="molecule type" value="Genomic_DNA"/>
</dbReference>
<evidence type="ECO:0000256" key="3">
    <source>
        <dbReference type="RuleBase" id="RU000682"/>
    </source>
</evidence>
<proteinExistence type="predicted"/>
<dbReference type="InterPro" id="IPR001356">
    <property type="entry name" value="HD"/>
</dbReference>
<name>A0A1D1W4E2_RAMVA</name>
<keyword evidence="2 3" id="KW-0238">DNA-binding</keyword>
<feature type="domain" description="Homeobox" evidence="5">
    <location>
        <begin position="274"/>
        <end position="334"/>
    </location>
</feature>
<evidence type="ECO:0000259" key="5">
    <source>
        <dbReference type="PROSITE" id="PS50071"/>
    </source>
</evidence>
<evidence type="ECO:0000256" key="1">
    <source>
        <dbReference type="ARBA" id="ARBA00004123"/>
    </source>
</evidence>
<dbReference type="CDD" id="cd00086">
    <property type="entry name" value="homeodomain"/>
    <property type="match status" value="1"/>
</dbReference>
<gene>
    <name evidence="6" type="primary">RvY_15910-1</name>
    <name evidence="6" type="synonym">RvY_15910.1</name>
    <name evidence="6" type="ORF">RvY_15910</name>
</gene>
<keyword evidence="2 3" id="KW-0371">Homeobox</keyword>
<feature type="DNA-binding region" description="Homeobox" evidence="2">
    <location>
        <begin position="276"/>
        <end position="335"/>
    </location>
</feature>
<sequence>MDPQDTAGMDQIRGSPYSSSSHHTIALPDVPSYSSVSVGGQLPVVKVNDIAGTSVPLQTVLLGSSPALPVAQLAASPSGSNTSHSIEQSSLTQENLVGQVGNSSISKTKKSTSMHLHQTLPAHKSRNHPVDRKTKAKTSTVKAILEKPSRMRSELDRCAKKIRLLQTELLKERKYSAALKTLLENDSILLTEVPSLLKDLIKLHKCDKKCEKKFARRYTPAVLDFGCRVYSVSPAAFREVQKVLPMPRVTQVRELLRLDRLTAEQGGTLTYPGVAPRGKAVRFTPEQIDILKTYWAANKRPTTQQKDELARGFGVAPMKVRRWFDNENLKENKASRQQSGGSNHGDEEDEDEGDDEEEEEEDAD</sequence>
<dbReference type="GO" id="GO:0003677">
    <property type="term" value="F:DNA binding"/>
    <property type="evidence" value="ECO:0007669"/>
    <property type="project" value="UniProtKB-UniRule"/>
</dbReference>
<dbReference type="PROSITE" id="PS50071">
    <property type="entry name" value="HOMEOBOX_2"/>
    <property type="match status" value="1"/>
</dbReference>
<comment type="subcellular location">
    <subcellularLocation>
        <location evidence="1 2 3">Nucleus</location>
    </subcellularLocation>
</comment>
<dbReference type="SUPFAM" id="SSF46689">
    <property type="entry name" value="Homeodomain-like"/>
    <property type="match status" value="1"/>
</dbReference>
<protein>
    <recommendedName>
        <fullName evidence="5">Homeobox domain-containing protein</fullName>
    </recommendedName>
</protein>
<accession>A0A1D1W4E2</accession>
<evidence type="ECO:0000256" key="4">
    <source>
        <dbReference type="SAM" id="MobiDB-lite"/>
    </source>
</evidence>
<dbReference type="Gene3D" id="1.10.10.60">
    <property type="entry name" value="Homeodomain-like"/>
    <property type="match status" value="1"/>
</dbReference>
<feature type="region of interest" description="Disordered" evidence="4">
    <location>
        <begin position="1"/>
        <end position="23"/>
    </location>
</feature>
<feature type="region of interest" description="Disordered" evidence="4">
    <location>
        <begin position="72"/>
        <end position="96"/>
    </location>
</feature>
<evidence type="ECO:0000313" key="7">
    <source>
        <dbReference type="Proteomes" id="UP000186922"/>
    </source>
</evidence>